<dbReference type="Proteomes" id="UP000000768">
    <property type="component" value="Chromosome 6"/>
</dbReference>
<reference evidence="4" key="3">
    <citation type="journal article" date="2018" name="Plant J.">
        <title>The Sorghum bicolor reference genome: improved assembly, gene annotations, a transcriptome atlas, and signatures of genome organization.</title>
        <authorList>
            <person name="McCormick R.F."/>
            <person name="Truong S.K."/>
            <person name="Sreedasyam A."/>
            <person name="Jenkins J."/>
            <person name="Shu S."/>
            <person name="Sims D."/>
            <person name="Kennedy M."/>
            <person name="Amirebrahimi M."/>
            <person name="Weers B.D."/>
            <person name="McKinley B."/>
            <person name="Mattison A."/>
            <person name="Morishige D.T."/>
            <person name="Grimwood J."/>
            <person name="Schmutz J."/>
            <person name="Mullet J.E."/>
        </authorList>
    </citation>
    <scope>NUCLEOTIDE SEQUENCE [LARGE SCALE GENOMIC DNA]</scope>
    <source>
        <strain evidence="4">cv. BTx623</strain>
    </source>
</reference>
<accession>A0A1Z5RFF4</accession>
<sequence>MNSSLFCFCSAAACVLTRGVQRWGPERSSFIAASACGQSSENDGTRARQVKARRAAKAEQSRRSAREEEGIKERPKTSQGGAAPGCHRPARRAPHSLRPGRPSTRRGADAALRARARQRSRRSIPLLGHRTAHVRVAIAGSQPIPSRSFSASTRQPQDSTTARTGTARPSAPAPGTTGRAWHGAMDEEGVACPAEAFTRPVQWRGAAFRRCWLVRIRPVSVRSGGRRAVLDSEHRGRRRAEYRWRTPPSQEANKPYAYAGPSLNKTERPSEQFGALHERFFFSDELSRGAAWLAIPAIRKPTSCK</sequence>
<dbReference type="AlphaFoldDB" id="A0A1Z5RFF4"/>
<name>A0A1Z5RFF4_SORBI</name>
<evidence type="ECO:0000313" key="3">
    <source>
        <dbReference type="EMBL" id="OQU82427.1"/>
    </source>
</evidence>
<feature type="chain" id="PRO_5011909276" evidence="2">
    <location>
        <begin position="20"/>
        <end position="305"/>
    </location>
</feature>
<keyword evidence="4" id="KW-1185">Reference proteome</keyword>
<proteinExistence type="predicted"/>
<dbReference type="EMBL" id="CM000765">
    <property type="protein sequence ID" value="OQU82426.1"/>
    <property type="molecule type" value="Genomic_DNA"/>
</dbReference>
<reference evidence="3" key="2">
    <citation type="submission" date="2017-02" db="EMBL/GenBank/DDBJ databases">
        <title>WGS assembly of Sorghum bicolor.</title>
        <authorList>
            <person name="Paterson A."/>
            <person name="Mullet J."/>
            <person name="Bowers J."/>
            <person name="Bruggmann R."/>
            <person name="Dubchak I."/>
            <person name="Grimwood J."/>
            <person name="Gundlach H."/>
            <person name="Haberer G."/>
            <person name="Hellsten U."/>
            <person name="Mitros T."/>
            <person name="Poliakov A."/>
            <person name="Schmutz J."/>
            <person name="Spannagl M."/>
            <person name="Tang H."/>
            <person name="Wang X."/>
            <person name="Wicker T."/>
            <person name="Bharti A."/>
            <person name="Chapman J."/>
            <person name="Feltus F."/>
            <person name="Gowik U."/>
            <person name="Grigoriev I."/>
            <person name="Lyons E."/>
            <person name="Maher C."/>
            <person name="Martis M."/>
            <person name="Narechania A."/>
            <person name="Otillar R."/>
            <person name="Penning B."/>
            <person name="Salamov A."/>
            <person name="Wang Y."/>
            <person name="Zhang L."/>
            <person name="Carpita N."/>
            <person name="Freeling M."/>
            <person name="Gingle A."/>
            <person name="Hash C."/>
            <person name="Keller B."/>
            <person name="Klein P."/>
            <person name="Kresovich S."/>
            <person name="Mccann M."/>
            <person name="Ming R."/>
            <person name="Peterson D."/>
            <person name="Rahman M."/>
            <person name="Ware D."/>
            <person name="Westhoff P."/>
            <person name="Mayer K."/>
            <person name="Messing J."/>
            <person name="Sims D."/>
            <person name="Jenkins J."/>
            <person name="Shu S."/>
            <person name="Rokhsar D."/>
        </authorList>
    </citation>
    <scope>NUCLEOTIDE SEQUENCE</scope>
</reference>
<feature type="signal peptide" evidence="2">
    <location>
        <begin position="1"/>
        <end position="19"/>
    </location>
</feature>
<dbReference type="InParanoid" id="A0A1Z5RFF4"/>
<protein>
    <submittedName>
        <fullName evidence="3">Uncharacterized protein</fullName>
    </submittedName>
</protein>
<dbReference type="Gramene" id="OQU82426">
    <property type="protein sequence ID" value="OQU82426"/>
    <property type="gene ID" value="SORBI_3006G235801"/>
</dbReference>
<feature type="compositionally biased region" description="Polar residues" evidence="1">
    <location>
        <begin position="143"/>
        <end position="164"/>
    </location>
</feature>
<reference evidence="3 4" key="1">
    <citation type="journal article" date="2009" name="Nature">
        <title>The Sorghum bicolor genome and the diversification of grasses.</title>
        <authorList>
            <person name="Paterson A.H."/>
            <person name="Bowers J.E."/>
            <person name="Bruggmann R."/>
            <person name="Dubchak I."/>
            <person name="Grimwood J."/>
            <person name="Gundlach H."/>
            <person name="Haberer G."/>
            <person name="Hellsten U."/>
            <person name="Mitros T."/>
            <person name="Poliakov A."/>
            <person name="Schmutz J."/>
            <person name="Spannagl M."/>
            <person name="Tang H."/>
            <person name="Wang X."/>
            <person name="Wicker T."/>
            <person name="Bharti A.K."/>
            <person name="Chapman J."/>
            <person name="Feltus F.A."/>
            <person name="Gowik U."/>
            <person name="Grigoriev I.V."/>
            <person name="Lyons E."/>
            <person name="Maher C.A."/>
            <person name="Martis M."/>
            <person name="Narechania A."/>
            <person name="Otillar R.P."/>
            <person name="Penning B.W."/>
            <person name="Salamov A.A."/>
            <person name="Wang Y."/>
            <person name="Zhang L."/>
            <person name="Carpita N.C."/>
            <person name="Freeling M."/>
            <person name="Gingle A.R."/>
            <person name="Hash C.T."/>
            <person name="Keller B."/>
            <person name="Klein P."/>
            <person name="Kresovich S."/>
            <person name="McCann M.C."/>
            <person name="Ming R."/>
            <person name="Peterson D.G."/>
            <person name="Mehboob-ur-Rahman"/>
            <person name="Ware D."/>
            <person name="Westhoff P."/>
            <person name="Mayer K.F."/>
            <person name="Messing J."/>
            <person name="Rokhsar D.S."/>
        </authorList>
    </citation>
    <scope>NUCLEOTIDE SEQUENCE [LARGE SCALE GENOMIC DNA]</scope>
    <source>
        <strain evidence="4">cv. BTx623</strain>
    </source>
</reference>
<keyword evidence="2" id="KW-0732">Signal</keyword>
<evidence type="ECO:0000313" key="4">
    <source>
        <dbReference type="Proteomes" id="UP000000768"/>
    </source>
</evidence>
<organism evidence="3 4">
    <name type="scientific">Sorghum bicolor</name>
    <name type="common">Sorghum</name>
    <name type="synonym">Sorghum vulgare</name>
    <dbReference type="NCBI Taxonomy" id="4558"/>
    <lineage>
        <taxon>Eukaryota</taxon>
        <taxon>Viridiplantae</taxon>
        <taxon>Streptophyta</taxon>
        <taxon>Embryophyta</taxon>
        <taxon>Tracheophyta</taxon>
        <taxon>Spermatophyta</taxon>
        <taxon>Magnoliopsida</taxon>
        <taxon>Liliopsida</taxon>
        <taxon>Poales</taxon>
        <taxon>Poaceae</taxon>
        <taxon>PACMAD clade</taxon>
        <taxon>Panicoideae</taxon>
        <taxon>Andropogonodae</taxon>
        <taxon>Andropogoneae</taxon>
        <taxon>Sorghinae</taxon>
        <taxon>Sorghum</taxon>
    </lineage>
</organism>
<evidence type="ECO:0000256" key="1">
    <source>
        <dbReference type="SAM" id="MobiDB-lite"/>
    </source>
</evidence>
<feature type="compositionally biased region" description="Basic and acidic residues" evidence="1">
    <location>
        <begin position="56"/>
        <end position="76"/>
    </location>
</feature>
<dbReference type="Gramene" id="OQU82427">
    <property type="protein sequence ID" value="OQU82427"/>
    <property type="gene ID" value="SORBI_3006G235801"/>
</dbReference>
<gene>
    <name evidence="3" type="ORF">SORBI_3006G235801</name>
</gene>
<dbReference type="ExpressionAtlas" id="A0A1Z5RFF4">
    <property type="expression patterns" value="differential"/>
</dbReference>
<evidence type="ECO:0000256" key="2">
    <source>
        <dbReference type="SAM" id="SignalP"/>
    </source>
</evidence>
<dbReference type="EMBL" id="CM000765">
    <property type="protein sequence ID" value="OQU82427.1"/>
    <property type="molecule type" value="Genomic_DNA"/>
</dbReference>
<feature type="region of interest" description="Disordered" evidence="1">
    <location>
        <begin position="35"/>
        <end position="179"/>
    </location>
</feature>